<organism evidence="1 2">
    <name type="scientific">Diploscapter pachys</name>
    <dbReference type="NCBI Taxonomy" id="2018661"/>
    <lineage>
        <taxon>Eukaryota</taxon>
        <taxon>Metazoa</taxon>
        <taxon>Ecdysozoa</taxon>
        <taxon>Nematoda</taxon>
        <taxon>Chromadorea</taxon>
        <taxon>Rhabditida</taxon>
        <taxon>Rhabditina</taxon>
        <taxon>Rhabditomorpha</taxon>
        <taxon>Rhabditoidea</taxon>
        <taxon>Rhabditidae</taxon>
        <taxon>Diploscapter</taxon>
    </lineage>
</organism>
<proteinExistence type="predicted"/>
<keyword evidence="2" id="KW-1185">Reference proteome</keyword>
<gene>
    <name evidence="1" type="ORF">WR25_15179</name>
</gene>
<reference evidence="1 2" key="1">
    <citation type="journal article" date="2017" name="Curr. Biol.">
        <title>Genome architecture and evolution of a unichromosomal asexual nematode.</title>
        <authorList>
            <person name="Fradin H."/>
            <person name="Zegar C."/>
            <person name="Gutwein M."/>
            <person name="Lucas J."/>
            <person name="Kovtun M."/>
            <person name="Corcoran D."/>
            <person name="Baugh L.R."/>
            <person name="Kiontke K."/>
            <person name="Gunsalus K."/>
            <person name="Fitch D.H."/>
            <person name="Piano F."/>
        </authorList>
    </citation>
    <scope>NUCLEOTIDE SEQUENCE [LARGE SCALE GENOMIC DNA]</scope>
    <source>
        <strain evidence="1">PF1309</strain>
    </source>
</reference>
<name>A0A2A2KPD7_9BILA</name>
<evidence type="ECO:0000313" key="1">
    <source>
        <dbReference type="EMBL" id="PAV75687.1"/>
    </source>
</evidence>
<dbReference type="Proteomes" id="UP000218231">
    <property type="component" value="Unassembled WGS sequence"/>
</dbReference>
<sequence>MPYVENNDVFRRNLRHHKLGSESDWMDATLIGKSHGIFFAVILKEGFSAALLSDTQYQNSKEDSQLGDSIQVKIREILDNDPRHRTRHYVTVARLCPDFAENVRVVGGARSEQGKVYFETTAQPAEYAKDGKTLLLYNDRFENEFSGWFIDKNRLLPSSTRTNVTFEFISTYSPSDKSQTIFLITKIIKSDEPQVPRFTGPSPEKQENDWDYQQQDYRTKEGYFQDYESFDREEASSSSGWDRTESVHEVLFGDDEKREFFDLMKFFYQYANVRSAMEIFDPKATRQIEKFIALGP</sequence>
<comment type="caution">
    <text evidence="1">The sequence shown here is derived from an EMBL/GenBank/DDBJ whole genome shotgun (WGS) entry which is preliminary data.</text>
</comment>
<accession>A0A2A2KPD7</accession>
<dbReference type="EMBL" id="LIAE01008046">
    <property type="protein sequence ID" value="PAV75687.1"/>
    <property type="molecule type" value="Genomic_DNA"/>
</dbReference>
<evidence type="ECO:0000313" key="2">
    <source>
        <dbReference type="Proteomes" id="UP000218231"/>
    </source>
</evidence>
<dbReference type="AlphaFoldDB" id="A0A2A2KPD7"/>
<protein>
    <submittedName>
        <fullName evidence="1">Uncharacterized protein</fullName>
    </submittedName>
</protein>